<dbReference type="GO" id="GO:0016740">
    <property type="term" value="F:transferase activity"/>
    <property type="evidence" value="ECO:0007669"/>
    <property type="project" value="UniProtKB-KW"/>
</dbReference>
<dbReference type="AlphaFoldDB" id="A0A371Z0T4"/>
<dbReference type="SUPFAM" id="SSF47616">
    <property type="entry name" value="GST C-terminal domain-like"/>
    <property type="match status" value="1"/>
</dbReference>
<dbReference type="OrthoDB" id="9810080at2"/>
<protein>
    <submittedName>
        <fullName evidence="2">Glutathione S-transferase family protein</fullName>
    </submittedName>
</protein>
<dbReference type="PROSITE" id="PS50404">
    <property type="entry name" value="GST_NTER"/>
    <property type="match status" value="1"/>
</dbReference>
<organism evidence="2 3">
    <name type="scientific">Komagataeibacter melaceti</name>
    <dbReference type="NCBI Taxonomy" id="2766577"/>
    <lineage>
        <taxon>Bacteria</taxon>
        <taxon>Pseudomonadati</taxon>
        <taxon>Pseudomonadota</taxon>
        <taxon>Alphaproteobacteria</taxon>
        <taxon>Acetobacterales</taxon>
        <taxon>Acetobacteraceae</taxon>
        <taxon>Komagataeibacter</taxon>
    </lineage>
</organism>
<name>A0A371Z0T4_9PROT</name>
<sequence length="205" mass="22463">MTMDMILYDWTPDVRCYAVRLGLSLMGVEYRTEAVDMDLPGTRRLPVFATGRCPPVLEHGGLRLSRPANILHFIARRPDVARAWLDPACEWVILDWLDFGGGALDALAASRGGALGTTMPVVPATGALEVMLRRMEDHMSARALEGHDWFAAPAASIADVVLFVVFALSADVGVERDTCPALRRWARRMRALPGFAVMPGVPDYA</sequence>
<dbReference type="Gene3D" id="1.20.1050.10">
    <property type="match status" value="1"/>
</dbReference>
<comment type="caution">
    <text evidence="2">The sequence shown here is derived from an EMBL/GenBank/DDBJ whole genome shotgun (WGS) entry which is preliminary data.</text>
</comment>
<evidence type="ECO:0000259" key="1">
    <source>
        <dbReference type="PROSITE" id="PS50404"/>
    </source>
</evidence>
<dbReference type="EMBL" id="QUWV01000059">
    <property type="protein sequence ID" value="RFD20112.1"/>
    <property type="molecule type" value="Genomic_DNA"/>
</dbReference>
<dbReference type="InterPro" id="IPR004045">
    <property type="entry name" value="Glutathione_S-Trfase_N"/>
</dbReference>
<reference evidence="2 3" key="1">
    <citation type="submission" date="2018-08" db="EMBL/GenBank/DDBJ databases">
        <title>Komagataeibacter sp. AV 382.</title>
        <authorList>
            <person name="Skraban J."/>
            <person name="Trcek J."/>
        </authorList>
    </citation>
    <scope>NUCLEOTIDE SEQUENCE [LARGE SCALE GENOMIC DNA]</scope>
    <source>
        <strain evidence="2 3">AV 382</strain>
    </source>
</reference>
<dbReference type="CDD" id="cd00570">
    <property type="entry name" value="GST_N_family"/>
    <property type="match status" value="1"/>
</dbReference>
<keyword evidence="2" id="KW-0808">Transferase</keyword>
<keyword evidence="3" id="KW-1185">Reference proteome</keyword>
<evidence type="ECO:0000313" key="2">
    <source>
        <dbReference type="EMBL" id="RFD20112.1"/>
    </source>
</evidence>
<evidence type="ECO:0000313" key="3">
    <source>
        <dbReference type="Proteomes" id="UP000262371"/>
    </source>
</evidence>
<dbReference type="InterPro" id="IPR036249">
    <property type="entry name" value="Thioredoxin-like_sf"/>
</dbReference>
<dbReference type="Gene3D" id="3.40.30.10">
    <property type="entry name" value="Glutaredoxin"/>
    <property type="match status" value="1"/>
</dbReference>
<proteinExistence type="predicted"/>
<accession>A0A371Z0T4</accession>
<dbReference type="InterPro" id="IPR036282">
    <property type="entry name" value="Glutathione-S-Trfase_C_sf"/>
</dbReference>
<dbReference type="SUPFAM" id="SSF52833">
    <property type="entry name" value="Thioredoxin-like"/>
    <property type="match status" value="1"/>
</dbReference>
<gene>
    <name evidence="2" type="ORF">DY926_07875</name>
</gene>
<feature type="domain" description="GST N-terminal" evidence="1">
    <location>
        <begin position="3"/>
        <end position="82"/>
    </location>
</feature>
<dbReference type="Proteomes" id="UP000262371">
    <property type="component" value="Unassembled WGS sequence"/>
</dbReference>